<evidence type="ECO:0008006" key="3">
    <source>
        <dbReference type="Google" id="ProtNLM"/>
    </source>
</evidence>
<name>A0ABT9YZW9_9BACI</name>
<accession>A0ABT9YZW9</accession>
<dbReference type="Pfam" id="PF14166">
    <property type="entry name" value="YueH"/>
    <property type="match status" value="1"/>
</dbReference>
<dbReference type="Proteomes" id="UP001232245">
    <property type="component" value="Unassembled WGS sequence"/>
</dbReference>
<protein>
    <recommendedName>
        <fullName evidence="3">YueH-like protein</fullName>
    </recommendedName>
</protein>
<dbReference type="InterPro" id="IPR020260">
    <property type="entry name" value="Uncharacterised_YueH"/>
</dbReference>
<comment type="caution">
    <text evidence="1">The sequence shown here is derived from an EMBL/GenBank/DDBJ whole genome shotgun (WGS) entry which is preliminary data.</text>
</comment>
<reference evidence="1 2" key="1">
    <citation type="submission" date="2023-07" db="EMBL/GenBank/DDBJ databases">
        <title>Genomic Encyclopedia of Type Strains, Phase IV (KMG-IV): sequencing the most valuable type-strain genomes for metagenomic binning, comparative biology and taxonomic classification.</title>
        <authorList>
            <person name="Goeker M."/>
        </authorList>
    </citation>
    <scope>NUCLEOTIDE SEQUENCE [LARGE SCALE GENOMIC DNA]</scope>
    <source>
        <strain evidence="1 2">DSM 17723</strain>
    </source>
</reference>
<evidence type="ECO:0000313" key="1">
    <source>
        <dbReference type="EMBL" id="MDQ0225535.1"/>
    </source>
</evidence>
<dbReference type="EMBL" id="JAUSTZ010000003">
    <property type="protein sequence ID" value="MDQ0225535.1"/>
    <property type="molecule type" value="Genomic_DNA"/>
</dbReference>
<keyword evidence="2" id="KW-1185">Reference proteome</keyword>
<proteinExistence type="predicted"/>
<evidence type="ECO:0000313" key="2">
    <source>
        <dbReference type="Proteomes" id="UP001232245"/>
    </source>
</evidence>
<sequence>MKIRKANVQNGDQFITNVYIYENKKEEYSLIAVPEIEWSTIVEYEESRDHLRERLHNSLAKAVKDEVAEELATKMVYWVGEM</sequence>
<gene>
    <name evidence="1" type="ORF">J2S02_001879</name>
</gene>
<dbReference type="RefSeq" id="WP_174881906.1">
    <property type="nucleotide sequence ID" value="NZ_CADEPK010000456.1"/>
</dbReference>
<organism evidence="1 2">
    <name type="scientific">Metabacillus niabensis</name>
    <dbReference type="NCBI Taxonomy" id="324854"/>
    <lineage>
        <taxon>Bacteria</taxon>
        <taxon>Bacillati</taxon>
        <taxon>Bacillota</taxon>
        <taxon>Bacilli</taxon>
        <taxon>Bacillales</taxon>
        <taxon>Bacillaceae</taxon>
        <taxon>Metabacillus</taxon>
    </lineage>
</organism>